<dbReference type="GO" id="GO:0008324">
    <property type="term" value="F:monoatomic cation transmembrane transporter activity"/>
    <property type="evidence" value="ECO:0007669"/>
    <property type="project" value="InterPro"/>
</dbReference>
<dbReference type="Pfam" id="PF01899">
    <property type="entry name" value="MNHE"/>
    <property type="match status" value="1"/>
</dbReference>
<evidence type="ECO:0000256" key="5">
    <source>
        <dbReference type="ARBA" id="ARBA00022989"/>
    </source>
</evidence>
<keyword evidence="4 7" id="KW-0812">Transmembrane</keyword>
<proteinExistence type="inferred from homology"/>
<evidence type="ECO:0000256" key="3">
    <source>
        <dbReference type="ARBA" id="ARBA00022475"/>
    </source>
</evidence>
<sequence>MKNIIISAILVYLSWLMLNGNIYPSVLLSGLVVTVVIVLFFSAHHPVFKDVKLSPKAIAAMVAYVFVFTGELLKANLDVASRVLSPSLPVNPGIVEIKTGLKSEIGRLALANSITLTPGTLTVDVKDDSLFI</sequence>
<evidence type="ECO:0000256" key="2">
    <source>
        <dbReference type="ARBA" id="ARBA00006228"/>
    </source>
</evidence>
<dbReference type="PANTHER" id="PTHR34584:SF1">
    <property type="entry name" value="NA(+)_H(+) ANTIPORTER SUBUNIT E1"/>
    <property type="match status" value="1"/>
</dbReference>
<evidence type="ECO:0000256" key="6">
    <source>
        <dbReference type="ARBA" id="ARBA00023136"/>
    </source>
</evidence>
<gene>
    <name evidence="8" type="ORF">HNR50_002936</name>
</gene>
<keyword evidence="9" id="KW-1185">Reference proteome</keyword>
<feature type="non-terminal residue" evidence="8">
    <location>
        <position position="132"/>
    </location>
</feature>
<dbReference type="RefSeq" id="WP_184747510.1">
    <property type="nucleotide sequence ID" value="NZ_JACHGJ010000006.1"/>
</dbReference>
<name>A0A841RC47_9SPIO</name>
<dbReference type="GO" id="GO:0005886">
    <property type="term" value="C:plasma membrane"/>
    <property type="evidence" value="ECO:0007669"/>
    <property type="project" value="UniProtKB-SubCell"/>
</dbReference>
<evidence type="ECO:0000313" key="9">
    <source>
        <dbReference type="Proteomes" id="UP000587760"/>
    </source>
</evidence>
<feature type="transmembrane region" description="Helical" evidence="7">
    <location>
        <begin position="53"/>
        <end position="73"/>
    </location>
</feature>
<keyword evidence="3" id="KW-1003">Cell membrane</keyword>
<keyword evidence="5 7" id="KW-1133">Transmembrane helix</keyword>
<comment type="caution">
    <text evidence="8">The sequence shown here is derived from an EMBL/GenBank/DDBJ whole genome shotgun (WGS) entry which is preliminary data.</text>
</comment>
<dbReference type="Proteomes" id="UP000587760">
    <property type="component" value="Unassembled WGS sequence"/>
</dbReference>
<comment type="similarity">
    <text evidence="2">Belongs to the CPA3 antiporters (TC 2.A.63) subunit E family.</text>
</comment>
<accession>A0A841RC47</accession>
<dbReference type="PIRSF" id="PIRSF019239">
    <property type="entry name" value="MrpE"/>
    <property type="match status" value="1"/>
</dbReference>
<keyword evidence="6 7" id="KW-0472">Membrane</keyword>
<dbReference type="EMBL" id="JACHGJ010000006">
    <property type="protein sequence ID" value="MBB6481256.1"/>
    <property type="molecule type" value="Genomic_DNA"/>
</dbReference>
<evidence type="ECO:0000313" key="8">
    <source>
        <dbReference type="EMBL" id="MBB6481256.1"/>
    </source>
</evidence>
<dbReference type="PANTHER" id="PTHR34584">
    <property type="entry name" value="NA(+)/H(+) ANTIPORTER SUBUNIT E1"/>
    <property type="match status" value="1"/>
</dbReference>
<evidence type="ECO:0000256" key="1">
    <source>
        <dbReference type="ARBA" id="ARBA00004651"/>
    </source>
</evidence>
<dbReference type="AlphaFoldDB" id="A0A841RC47"/>
<evidence type="ECO:0000256" key="7">
    <source>
        <dbReference type="SAM" id="Phobius"/>
    </source>
</evidence>
<dbReference type="InterPro" id="IPR002758">
    <property type="entry name" value="Cation_antiport_E"/>
</dbReference>
<evidence type="ECO:0000256" key="4">
    <source>
        <dbReference type="ARBA" id="ARBA00022692"/>
    </source>
</evidence>
<feature type="transmembrane region" description="Helical" evidence="7">
    <location>
        <begin position="22"/>
        <end position="41"/>
    </location>
</feature>
<protein>
    <submittedName>
        <fullName evidence="8">Multicomponent Na+:H+ antiporter subunit E</fullName>
    </submittedName>
</protein>
<reference evidence="8 9" key="1">
    <citation type="submission" date="2020-08" db="EMBL/GenBank/DDBJ databases">
        <title>Genomic Encyclopedia of Type Strains, Phase IV (KMG-IV): sequencing the most valuable type-strain genomes for metagenomic binning, comparative biology and taxonomic classification.</title>
        <authorList>
            <person name="Goeker M."/>
        </authorList>
    </citation>
    <scope>NUCLEOTIDE SEQUENCE [LARGE SCALE GENOMIC DNA]</scope>
    <source>
        <strain evidence="8 9">DSM 2461</strain>
    </source>
</reference>
<organism evidence="8 9">
    <name type="scientific">Spirochaeta isovalerica</name>
    <dbReference type="NCBI Taxonomy" id="150"/>
    <lineage>
        <taxon>Bacteria</taxon>
        <taxon>Pseudomonadati</taxon>
        <taxon>Spirochaetota</taxon>
        <taxon>Spirochaetia</taxon>
        <taxon>Spirochaetales</taxon>
        <taxon>Spirochaetaceae</taxon>
        <taxon>Spirochaeta</taxon>
    </lineage>
</organism>
<comment type="subcellular location">
    <subcellularLocation>
        <location evidence="1">Cell membrane</location>
        <topology evidence="1">Multi-pass membrane protein</topology>
    </subcellularLocation>
</comment>